<feature type="transmembrane region" description="Helical" evidence="3">
    <location>
        <begin position="862"/>
        <end position="879"/>
    </location>
</feature>
<dbReference type="PANTHER" id="PTHR23120">
    <property type="entry name" value="MAESTRO-RELATED HEAT DOMAIN-CONTAINING"/>
    <property type="match status" value="1"/>
</dbReference>
<dbReference type="SUPFAM" id="SSF48371">
    <property type="entry name" value="ARM repeat"/>
    <property type="match status" value="2"/>
</dbReference>
<dbReference type="InterPro" id="IPR021133">
    <property type="entry name" value="HEAT_type_2"/>
</dbReference>
<dbReference type="GO" id="GO:0005737">
    <property type="term" value="C:cytoplasm"/>
    <property type="evidence" value="ECO:0007669"/>
    <property type="project" value="TreeGrafter"/>
</dbReference>
<dbReference type="Pfam" id="PF23227">
    <property type="entry name" value="HEAT_MROH2B_C"/>
    <property type="match status" value="1"/>
</dbReference>
<evidence type="ECO:0000313" key="11">
    <source>
        <dbReference type="WBParaSite" id="DME_0000617801-mRNA-1"/>
    </source>
</evidence>
<feature type="domain" description="Maestro-like HEAT-repeats" evidence="4">
    <location>
        <begin position="950"/>
        <end position="1182"/>
    </location>
</feature>
<feature type="transmembrane region" description="Helical" evidence="3">
    <location>
        <begin position="1322"/>
        <end position="1349"/>
    </location>
</feature>
<dbReference type="PROSITE" id="PS50077">
    <property type="entry name" value="HEAT_REPEAT"/>
    <property type="match status" value="1"/>
</dbReference>
<dbReference type="InterPro" id="IPR011989">
    <property type="entry name" value="ARM-like"/>
</dbReference>
<evidence type="ECO:0000256" key="3">
    <source>
        <dbReference type="SAM" id="Phobius"/>
    </source>
</evidence>
<evidence type="ECO:0000313" key="8">
    <source>
        <dbReference type="EMBL" id="VDN51102.1"/>
    </source>
</evidence>
<name>A0A158Q506_DRAME</name>
<evidence type="ECO:0000313" key="10">
    <source>
        <dbReference type="Proteomes" id="UP000274756"/>
    </source>
</evidence>
<evidence type="ECO:0000256" key="1">
    <source>
        <dbReference type="ARBA" id="ARBA00022737"/>
    </source>
</evidence>
<protein>
    <submittedName>
        <fullName evidence="11">HTR5B protein</fullName>
    </submittedName>
</protein>
<dbReference type="Pfam" id="PF21047">
    <property type="entry name" value="HEAT_Maestro"/>
    <property type="match status" value="1"/>
</dbReference>
<accession>A0A158Q506</accession>
<dbReference type="InterPro" id="IPR016024">
    <property type="entry name" value="ARM-type_fold"/>
</dbReference>
<dbReference type="AlphaFoldDB" id="A0A158Q506"/>
<dbReference type="InterPro" id="IPR048465">
    <property type="entry name" value="Maestro-like_HEAT"/>
</dbReference>
<dbReference type="Proteomes" id="UP000038040">
    <property type="component" value="Unplaced"/>
</dbReference>
<organism evidence="9 11">
    <name type="scientific">Dracunculus medinensis</name>
    <name type="common">Guinea worm</name>
    <dbReference type="NCBI Taxonomy" id="318479"/>
    <lineage>
        <taxon>Eukaryota</taxon>
        <taxon>Metazoa</taxon>
        <taxon>Ecdysozoa</taxon>
        <taxon>Nematoda</taxon>
        <taxon>Chromadorea</taxon>
        <taxon>Rhabditida</taxon>
        <taxon>Spirurina</taxon>
        <taxon>Dracunculoidea</taxon>
        <taxon>Dracunculidae</taxon>
        <taxon>Dracunculus</taxon>
    </lineage>
</organism>
<dbReference type="InterPro" id="IPR055408">
    <property type="entry name" value="HEAT_MROH2B-like"/>
</dbReference>
<keyword evidence="1" id="KW-0677">Repeat</keyword>
<evidence type="ECO:0000259" key="7">
    <source>
        <dbReference type="Pfam" id="PF23227"/>
    </source>
</evidence>
<proteinExistence type="predicted"/>
<dbReference type="WBParaSite" id="DME_0000617801-mRNA-1">
    <property type="protein sequence ID" value="DME_0000617801-mRNA-1"/>
    <property type="gene ID" value="DME_0000617801"/>
</dbReference>
<keyword evidence="3" id="KW-1133">Transmembrane helix</keyword>
<keyword evidence="3" id="KW-0472">Membrane</keyword>
<dbReference type="InterPro" id="IPR056282">
    <property type="entry name" value="MROH2B-like_N_HEAT"/>
</dbReference>
<sequence length="1605" mass="181296">GLIVAIFECAVALPTSNGARNEISGSLFDIGTSQPSVFFSAAHAFLIQQNKLSGHNRAFILSIINKILESSHVSENLDEQQALLIINLVTQEITISKDQEEAWPQAASDVLVTLAKRKTLVNHVMDAVLQKFPPGLSVPPHRYIVLSMASIAEHNAIGFVPFLTDILSRSIPLLQNIKTDSHRYAWAHAFRSFCESLREYTTTFIIDKSQAINGRNLKVSKYGSEFAPSDYTDQMEMVYDSVFCWLSSKDPKVRAETANCVGELCLVITQKRLNEEIRKLIPMLLSLCRRATIDQHLITQGICVLLEAACVDDSCSLEPYLEDILNTLFPHVCVFNEEAINSNFTMRNQNEAFRCFHVAASRFADKIVYYLLHKMQSNQDPCKLGAINLMRHLLNSAGPYMEDKRALVILGLKPILQAGISDSLSIKVKKALCQLCIALADHGYIDAQGGCAVIEFLVKNAVAVEEISKKVLSDNSLGLSLRTQCGQALQTIANTCSFAHKLLWPYLFVYICVEAYTPVITDIIKCLRLLAERMVDEGEKLDFVTGFDEANVANNLQVFCRLLVCLTNAPLNSSLTKRAYEALRLLRAAASWFHSSLESVVEEYYDKLKFAIDGLSTVGEEAVPSSQLSPKLRSRFIVEWHTQVLNFLDACVVSVSEGEWRCCLASTMAKHFNLYINFHDEKAFLMRCIGQVLARITNAAFVNAHLMLMFRETNHSYLVERVGCAQAVGYCSVTHIDLVIAELERAIKWDYMKKRAKVFGFIQDMIPYKNYSDSEMANLHATIMLCYGFVVFHCPIEVVVQQVENKVLQSLRRHLENPQLETVERESLLQTIYLIAVSVHPSYLNADYHLEILSEFLTHIKVHIPIFILDLFIFIILFFKFRKFSRYGRWCTKLCERHVEIYIKRIKTMIQLSLGLLSLSLFYFKINLYDLIIIDFFQLFQPYYSSIADHERMRSIEATLLVLNIYFDAATDFSLERANEFTAMASLLAFLVPRITDSLCYVRYNALKVVHWTFRLSFVLKGVARETPDPSLFDYDTFMQENLGHEEKLDNLISRKIIKFMANIVEARLPSSLVNNYMLYLFNMLNDRQNQVGSAAALLLSNIIKSRGDTLRNEAKMLMDVMLTKLSEVHSSAQVHDELQNAFLELANHQLHPCIDVMLSHPLPYSINVVEAWHTLVSESLLFPLITEYLIELMVSVSYDFVDIGSGTSTKIVRAGVCSLAAGIIELVKNGQPENEFSKRIPQIIATLLIYLATVIDTQYPLVQQEQKDGSKSPLIITPELRRVSSSPATLVSQALLTLFARTRDEKIVAKMNSERALIYNIYIYIYILYVLYVIICFIKITAIFQFAIRGFGDLSECSPNVLEKYSSCAMKAIINGLDYSGDRRDEVATEAVKALNKLSSCVETNRLQGILSNVLLKLRPCFEKENTALRIASFSLFGELGIRVGDCDIFKEQLIINSVSLLLHLNDDEDDVKLICVRCLMLVGPLFHSTGISSVIEKTLNAEKICANYPLFLKEFSQVLASSFPDRVNYFALNLNNYFKSTSSKIRSNAACMTGFLLGCLSPELQTTISKELIFSGLMSLLKDQSIDVRLSTARAISFLQNFA</sequence>
<feature type="domain" description="MROH2B-like N-terminal HEAT-repeats" evidence="6">
    <location>
        <begin position="27"/>
        <end position="264"/>
    </location>
</feature>
<evidence type="ECO:0000313" key="9">
    <source>
        <dbReference type="Proteomes" id="UP000038040"/>
    </source>
</evidence>
<evidence type="ECO:0000256" key="2">
    <source>
        <dbReference type="PROSITE-ProRule" id="PRU00103"/>
    </source>
</evidence>
<dbReference type="Pfam" id="PF23210">
    <property type="entry name" value="HEAT_Maestro_2"/>
    <property type="match status" value="1"/>
</dbReference>
<gene>
    <name evidence="8" type="ORF">DME_LOCUS1075</name>
</gene>
<dbReference type="EMBL" id="UYYG01000013">
    <property type="protein sequence ID" value="VDN51102.1"/>
    <property type="molecule type" value="Genomic_DNA"/>
</dbReference>
<feature type="domain" description="MROH2B-like HEAT-repeats" evidence="5">
    <location>
        <begin position="270"/>
        <end position="859"/>
    </location>
</feature>
<evidence type="ECO:0000259" key="5">
    <source>
        <dbReference type="Pfam" id="PF23210"/>
    </source>
</evidence>
<feature type="repeat" description="HEAT" evidence="2">
    <location>
        <begin position="1575"/>
        <end position="1605"/>
    </location>
</feature>
<feature type="domain" description="Maestro/Maestro-like HEAT-repeats" evidence="7">
    <location>
        <begin position="1345"/>
        <end position="1602"/>
    </location>
</feature>
<keyword evidence="10" id="KW-1185">Reference proteome</keyword>
<evidence type="ECO:0000259" key="6">
    <source>
        <dbReference type="Pfam" id="PF23221"/>
    </source>
</evidence>
<reference evidence="11" key="1">
    <citation type="submission" date="2016-04" db="UniProtKB">
        <authorList>
            <consortium name="WormBaseParasite"/>
        </authorList>
    </citation>
    <scope>IDENTIFICATION</scope>
</reference>
<reference evidence="8 10" key="2">
    <citation type="submission" date="2018-11" db="EMBL/GenBank/DDBJ databases">
        <authorList>
            <consortium name="Pathogen Informatics"/>
        </authorList>
    </citation>
    <scope>NUCLEOTIDE SEQUENCE [LARGE SCALE GENOMIC DNA]</scope>
</reference>
<dbReference type="Pfam" id="PF23221">
    <property type="entry name" value="HEAT_MROH2B_1st"/>
    <property type="match status" value="1"/>
</dbReference>
<dbReference type="InterPro" id="IPR055406">
    <property type="entry name" value="HEAT_Maestro"/>
</dbReference>
<keyword evidence="3" id="KW-0812">Transmembrane</keyword>
<dbReference type="STRING" id="318479.A0A158Q506"/>
<dbReference type="InterPro" id="IPR045206">
    <property type="entry name" value="Maestro_heat-like_prot"/>
</dbReference>
<dbReference type="Gene3D" id="1.25.10.10">
    <property type="entry name" value="Leucine-rich Repeat Variant"/>
    <property type="match status" value="3"/>
</dbReference>
<dbReference type="Proteomes" id="UP000274756">
    <property type="component" value="Unassembled WGS sequence"/>
</dbReference>
<dbReference type="PANTHER" id="PTHR23120:SF0">
    <property type="entry name" value="MAESTRO HEAT-LIKE REPEAT FAMILY MEMBER 1"/>
    <property type="match status" value="1"/>
</dbReference>
<dbReference type="OrthoDB" id="1884734at2759"/>
<feature type="transmembrane region" description="Helical" evidence="3">
    <location>
        <begin position="1244"/>
        <end position="1263"/>
    </location>
</feature>
<evidence type="ECO:0000259" key="4">
    <source>
        <dbReference type="Pfam" id="PF21047"/>
    </source>
</evidence>